<keyword evidence="4" id="KW-1185">Reference proteome</keyword>
<dbReference type="EMBL" id="LGCM01000047">
    <property type="protein sequence ID" value="KPL79641.1"/>
    <property type="molecule type" value="Genomic_DNA"/>
</dbReference>
<dbReference type="PANTHER" id="PTHR19353:SF73">
    <property type="entry name" value="FATTY ACID DESATURASE"/>
    <property type="match status" value="1"/>
</dbReference>
<dbReference type="STRING" id="229921.ADN01_14070"/>
<dbReference type="GO" id="GO:0006629">
    <property type="term" value="P:lipid metabolic process"/>
    <property type="evidence" value="ECO:0007669"/>
    <property type="project" value="InterPro"/>
</dbReference>
<gene>
    <name evidence="3" type="ORF">ADN01_14070</name>
</gene>
<reference evidence="3 4" key="1">
    <citation type="submission" date="2015-07" db="EMBL/GenBank/DDBJ databases">
        <title>Genome sequence of Levilinea saccharolytica DSM 16555.</title>
        <authorList>
            <person name="Hemp J."/>
            <person name="Ward L.M."/>
            <person name="Pace L.A."/>
            <person name="Fischer W.W."/>
        </authorList>
    </citation>
    <scope>NUCLEOTIDE SEQUENCE [LARGE SCALE GENOMIC DNA]</scope>
    <source>
        <strain evidence="3 4">KIBI-1</strain>
    </source>
</reference>
<dbReference type="OrthoDB" id="9769653at2"/>
<proteinExistence type="predicted"/>
<feature type="transmembrane region" description="Helical" evidence="1">
    <location>
        <begin position="84"/>
        <end position="101"/>
    </location>
</feature>
<keyword evidence="1" id="KW-1133">Transmembrane helix</keyword>
<accession>A0A0P6XID7</accession>
<evidence type="ECO:0000313" key="3">
    <source>
        <dbReference type="EMBL" id="KPL79641.1"/>
    </source>
</evidence>
<dbReference type="InterPro" id="IPR005804">
    <property type="entry name" value="FA_desaturase_dom"/>
</dbReference>
<comment type="caution">
    <text evidence="3">The sequence shown here is derived from an EMBL/GenBank/DDBJ whole genome shotgun (WGS) entry which is preliminary data.</text>
</comment>
<dbReference type="Pfam" id="PF00487">
    <property type="entry name" value="FA_desaturase"/>
    <property type="match status" value="1"/>
</dbReference>
<dbReference type="AlphaFoldDB" id="A0A0P6XID7"/>
<dbReference type="Proteomes" id="UP000050501">
    <property type="component" value="Unassembled WGS sequence"/>
</dbReference>
<dbReference type="PANTHER" id="PTHR19353">
    <property type="entry name" value="FATTY ACID DESATURASE 2"/>
    <property type="match status" value="1"/>
</dbReference>
<evidence type="ECO:0000313" key="4">
    <source>
        <dbReference type="Proteomes" id="UP000050501"/>
    </source>
</evidence>
<feature type="transmembrane region" description="Helical" evidence="1">
    <location>
        <begin position="45"/>
        <end position="64"/>
    </location>
</feature>
<name>A0A0P6XID7_9CHLR</name>
<dbReference type="InterPro" id="IPR012171">
    <property type="entry name" value="Fatty_acid_desaturase"/>
</dbReference>
<evidence type="ECO:0000256" key="1">
    <source>
        <dbReference type="SAM" id="Phobius"/>
    </source>
</evidence>
<feature type="transmembrane region" description="Helical" evidence="1">
    <location>
        <begin position="177"/>
        <end position="195"/>
    </location>
</feature>
<evidence type="ECO:0000259" key="2">
    <source>
        <dbReference type="Pfam" id="PF00487"/>
    </source>
</evidence>
<dbReference type="PATRIC" id="fig|229921.5.peg.1619"/>
<keyword evidence="1" id="KW-0472">Membrane</keyword>
<protein>
    <recommendedName>
        <fullName evidence="2">Fatty acid desaturase domain-containing protein</fullName>
    </recommendedName>
</protein>
<feature type="domain" description="Fatty acid desaturase" evidence="2">
    <location>
        <begin position="48"/>
        <end position="286"/>
    </location>
</feature>
<feature type="transmembrane region" description="Helical" evidence="1">
    <location>
        <begin position="20"/>
        <end position="39"/>
    </location>
</feature>
<feature type="transmembrane region" description="Helical" evidence="1">
    <location>
        <begin position="147"/>
        <end position="165"/>
    </location>
</feature>
<dbReference type="GO" id="GO:0016020">
    <property type="term" value="C:membrane"/>
    <property type="evidence" value="ECO:0007669"/>
    <property type="project" value="TreeGrafter"/>
</dbReference>
<keyword evidence="1" id="KW-0812">Transmembrane</keyword>
<sequence length="326" mass="37564">MGEINPLIAPYQKANDRRALWELANTLIPYAALWAVMVWSLKVSYALTLLLAVLAAGFLVRIFIFFHDCGHNSFFSSTTWNKRVGFWLGLLVFTPSEHWWHEHAVHHATSSNLDKRGRGDVTTLTVEEYQKMGRMGRLGYRLFRNPLVMFGLGPIYMFVISHRFWRPGSGSKERNNVILANLVLAALIAGMSWWIGWKAFVMIQLPVLWLGGMVGIWMFYVQHQYEDMYWARSGRWDYVASALAGASFYDLPKVLRWFTGNIGYHHIHHLSPRIPEYQLAACYENVALMQKFAKRLDIRASLRTVKLALWDEARGRMVGFSEAAKS</sequence>
<dbReference type="GO" id="GO:0016717">
    <property type="term" value="F:oxidoreductase activity, acting on paired donors, with oxidation of a pair of donors resulting in the reduction of molecular oxygen to two molecules of water"/>
    <property type="evidence" value="ECO:0007669"/>
    <property type="project" value="TreeGrafter"/>
</dbReference>
<organism evidence="3 4">
    <name type="scientific">Levilinea saccharolytica</name>
    <dbReference type="NCBI Taxonomy" id="229921"/>
    <lineage>
        <taxon>Bacteria</taxon>
        <taxon>Bacillati</taxon>
        <taxon>Chloroflexota</taxon>
        <taxon>Anaerolineae</taxon>
        <taxon>Anaerolineales</taxon>
        <taxon>Anaerolineaceae</taxon>
        <taxon>Levilinea</taxon>
    </lineage>
</organism>
<feature type="transmembrane region" description="Helical" evidence="1">
    <location>
        <begin position="201"/>
        <end position="220"/>
    </location>
</feature>